<dbReference type="InterPro" id="IPR036259">
    <property type="entry name" value="MFS_trans_sf"/>
</dbReference>
<keyword evidence="3 5" id="KW-1133">Transmembrane helix</keyword>
<keyword evidence="2 5" id="KW-0812">Transmembrane</keyword>
<evidence type="ECO:0000259" key="6">
    <source>
        <dbReference type="PROSITE" id="PS50850"/>
    </source>
</evidence>
<sequence>MEVPMADSTSTSRRKETKVNVNKLTAIECPVNGGNCSEAELLLELGVEKRPDGLVHWTSDSKDHPRNWSARRKAFDTTVIILFEFYTTVISTTGAEVANIAGPEYGFDRRQALIAFTFMYQFGQAIGGCLIPPLSELVGRRIPYLVSCAAFSIFCLLIPLVPSPIVAYIGRFVTGFASAVPSVVIAGSVEDIFNTKRRVWILILWNAGTTAGLCFGPIYAAYISASFTWKWVFYSAAIVTAVMFLALLGVKESRPSMLMRRKMHKLRANFGLTDLKWHNPDSSPNFRTMVDLVVIRPVHILLTEPLVIMVAILSATSWGLIYLFTEFLIPVYMSIGFMRTQASLSFLGIVVGVLFTFMPRLWDERVIRARQRRQEHVEPEDKIMGFAFAAPALAMGLAWFAWTIPPFVANPHWVVPTLALIPIGFAVNEIAYTMSGYLADSYLLYSASAFSGLAFVRALVSGLMPLIALEMYGGLNANIAGTILACISAVFCVAPWIFFRFSKRLRQKSPFACYSLDNHRRTQVEED</sequence>
<dbReference type="Gene3D" id="1.20.1250.20">
    <property type="entry name" value="MFS general substrate transporter like domains"/>
    <property type="match status" value="1"/>
</dbReference>
<dbReference type="Proteomes" id="UP001244011">
    <property type="component" value="Unassembled WGS sequence"/>
</dbReference>
<dbReference type="PROSITE" id="PS50850">
    <property type="entry name" value="MFS"/>
    <property type="match status" value="1"/>
</dbReference>
<dbReference type="GeneID" id="85308550"/>
<dbReference type="PANTHER" id="PTHR23502:SF157">
    <property type="entry name" value="MAJOR FACILITATOR SUPERFAMILY (MFS) PROFILE DOMAIN-CONTAINING PROTEIN-RELATED"/>
    <property type="match status" value="1"/>
</dbReference>
<dbReference type="InterPro" id="IPR011701">
    <property type="entry name" value="MFS"/>
</dbReference>
<dbReference type="InterPro" id="IPR020846">
    <property type="entry name" value="MFS_dom"/>
</dbReference>
<dbReference type="EMBL" id="MU839044">
    <property type="protein sequence ID" value="KAK1762059.1"/>
    <property type="molecule type" value="Genomic_DNA"/>
</dbReference>
<feature type="transmembrane region" description="Helical" evidence="5">
    <location>
        <begin position="344"/>
        <end position="362"/>
    </location>
</feature>
<dbReference type="PANTHER" id="PTHR23502">
    <property type="entry name" value="MAJOR FACILITATOR SUPERFAMILY"/>
    <property type="match status" value="1"/>
</dbReference>
<comment type="caution">
    <text evidence="7">The sequence shown here is derived from an EMBL/GenBank/DDBJ whole genome shotgun (WGS) entry which is preliminary data.</text>
</comment>
<reference evidence="7" key="1">
    <citation type="submission" date="2023-06" db="EMBL/GenBank/DDBJ databases">
        <title>Genome-scale phylogeny and comparative genomics of the fungal order Sordariales.</title>
        <authorList>
            <consortium name="Lawrence Berkeley National Laboratory"/>
            <person name="Hensen N."/>
            <person name="Bonometti L."/>
            <person name="Westerberg I."/>
            <person name="Brannstrom I.O."/>
            <person name="Guillou S."/>
            <person name="Cros-Aarteil S."/>
            <person name="Calhoun S."/>
            <person name="Haridas S."/>
            <person name="Kuo A."/>
            <person name="Mondo S."/>
            <person name="Pangilinan J."/>
            <person name="Riley R."/>
            <person name="Labutti K."/>
            <person name="Andreopoulos B."/>
            <person name="Lipzen A."/>
            <person name="Chen C."/>
            <person name="Yanf M."/>
            <person name="Daum C."/>
            <person name="Ng V."/>
            <person name="Clum A."/>
            <person name="Steindorff A."/>
            <person name="Ohm R."/>
            <person name="Martin F."/>
            <person name="Silar P."/>
            <person name="Natvig D."/>
            <person name="Lalanne C."/>
            <person name="Gautier V."/>
            <person name="Ament-Velasquez S.L."/>
            <person name="Kruys A."/>
            <person name="Hutchinson M.I."/>
            <person name="Powell A.J."/>
            <person name="Barry K."/>
            <person name="Miller A.N."/>
            <person name="Grigoriev I.V."/>
            <person name="Debuchy R."/>
            <person name="Gladieux P."/>
            <person name="Thoren M.H."/>
            <person name="Johannesson H."/>
        </authorList>
    </citation>
    <scope>NUCLEOTIDE SEQUENCE</scope>
    <source>
        <strain evidence="7">8032-3</strain>
    </source>
</reference>
<evidence type="ECO:0000256" key="1">
    <source>
        <dbReference type="ARBA" id="ARBA00004141"/>
    </source>
</evidence>
<dbReference type="Pfam" id="PF07690">
    <property type="entry name" value="MFS_1"/>
    <property type="match status" value="1"/>
</dbReference>
<accession>A0AAJ0FHD7</accession>
<organism evidence="7 8">
    <name type="scientific">Phialemonium atrogriseum</name>
    <dbReference type="NCBI Taxonomy" id="1093897"/>
    <lineage>
        <taxon>Eukaryota</taxon>
        <taxon>Fungi</taxon>
        <taxon>Dikarya</taxon>
        <taxon>Ascomycota</taxon>
        <taxon>Pezizomycotina</taxon>
        <taxon>Sordariomycetes</taxon>
        <taxon>Sordariomycetidae</taxon>
        <taxon>Cephalothecales</taxon>
        <taxon>Cephalothecaceae</taxon>
        <taxon>Phialemonium</taxon>
    </lineage>
</organism>
<dbReference type="RefSeq" id="XP_060278272.1">
    <property type="nucleotide sequence ID" value="XM_060425363.1"/>
</dbReference>
<feature type="transmembrane region" description="Helical" evidence="5">
    <location>
        <begin position="231"/>
        <end position="250"/>
    </location>
</feature>
<feature type="transmembrane region" description="Helical" evidence="5">
    <location>
        <begin position="168"/>
        <end position="187"/>
    </location>
</feature>
<evidence type="ECO:0000313" key="7">
    <source>
        <dbReference type="EMBL" id="KAK1762059.1"/>
    </source>
</evidence>
<name>A0AAJ0FHD7_9PEZI</name>
<feature type="transmembrane region" description="Helical" evidence="5">
    <location>
        <begin position="383"/>
        <end position="401"/>
    </location>
</feature>
<dbReference type="AlphaFoldDB" id="A0AAJ0FHD7"/>
<comment type="subcellular location">
    <subcellularLocation>
        <location evidence="1">Membrane</location>
        <topology evidence="1">Multi-pass membrane protein</topology>
    </subcellularLocation>
</comment>
<dbReference type="SUPFAM" id="SSF103473">
    <property type="entry name" value="MFS general substrate transporter"/>
    <property type="match status" value="1"/>
</dbReference>
<proteinExistence type="predicted"/>
<evidence type="ECO:0000256" key="5">
    <source>
        <dbReference type="SAM" id="Phobius"/>
    </source>
</evidence>
<feature type="transmembrane region" description="Helical" evidence="5">
    <location>
        <begin position="306"/>
        <end position="324"/>
    </location>
</feature>
<feature type="transmembrane region" description="Helical" evidence="5">
    <location>
        <begin position="443"/>
        <end position="467"/>
    </location>
</feature>
<feature type="transmembrane region" description="Helical" evidence="5">
    <location>
        <begin position="112"/>
        <end position="131"/>
    </location>
</feature>
<feature type="transmembrane region" description="Helical" evidence="5">
    <location>
        <begin position="74"/>
        <end position="92"/>
    </location>
</feature>
<evidence type="ECO:0000313" key="8">
    <source>
        <dbReference type="Proteomes" id="UP001244011"/>
    </source>
</evidence>
<feature type="transmembrane region" description="Helical" evidence="5">
    <location>
        <begin position="143"/>
        <end position="162"/>
    </location>
</feature>
<gene>
    <name evidence="7" type="ORF">QBC33DRAFT_482352</name>
</gene>
<feature type="transmembrane region" description="Helical" evidence="5">
    <location>
        <begin position="413"/>
        <end position="431"/>
    </location>
</feature>
<feature type="transmembrane region" description="Helical" evidence="5">
    <location>
        <begin position="199"/>
        <end position="225"/>
    </location>
</feature>
<evidence type="ECO:0000256" key="4">
    <source>
        <dbReference type="ARBA" id="ARBA00023136"/>
    </source>
</evidence>
<dbReference type="GO" id="GO:0016020">
    <property type="term" value="C:membrane"/>
    <property type="evidence" value="ECO:0007669"/>
    <property type="project" value="UniProtKB-SubCell"/>
</dbReference>
<protein>
    <submittedName>
        <fullName evidence="7">Transporter</fullName>
    </submittedName>
</protein>
<feature type="transmembrane region" description="Helical" evidence="5">
    <location>
        <begin position="479"/>
        <end position="499"/>
    </location>
</feature>
<keyword evidence="4 5" id="KW-0472">Membrane</keyword>
<dbReference type="GO" id="GO:0022857">
    <property type="term" value="F:transmembrane transporter activity"/>
    <property type="evidence" value="ECO:0007669"/>
    <property type="project" value="InterPro"/>
</dbReference>
<evidence type="ECO:0000256" key="2">
    <source>
        <dbReference type="ARBA" id="ARBA00022692"/>
    </source>
</evidence>
<evidence type="ECO:0000256" key="3">
    <source>
        <dbReference type="ARBA" id="ARBA00022989"/>
    </source>
</evidence>
<feature type="domain" description="Major facilitator superfamily (MFS) profile" evidence="6">
    <location>
        <begin position="72"/>
        <end position="503"/>
    </location>
</feature>
<keyword evidence="8" id="KW-1185">Reference proteome</keyword>